<organism evidence="2 3">
    <name type="scientific">Diaporthe ampelina</name>
    <dbReference type="NCBI Taxonomy" id="1214573"/>
    <lineage>
        <taxon>Eukaryota</taxon>
        <taxon>Fungi</taxon>
        <taxon>Dikarya</taxon>
        <taxon>Ascomycota</taxon>
        <taxon>Pezizomycotina</taxon>
        <taxon>Sordariomycetes</taxon>
        <taxon>Sordariomycetidae</taxon>
        <taxon>Diaporthales</taxon>
        <taxon>Diaporthaceae</taxon>
        <taxon>Diaporthe</taxon>
    </lineage>
</organism>
<dbReference type="OrthoDB" id="62952at2759"/>
<dbReference type="Proteomes" id="UP000034680">
    <property type="component" value="Unassembled WGS sequence"/>
</dbReference>
<dbReference type="AlphaFoldDB" id="A0A0G2HTV7"/>
<proteinExistence type="predicted"/>
<reference evidence="2 3" key="2">
    <citation type="submission" date="2015-05" db="EMBL/GenBank/DDBJ databases">
        <authorList>
            <person name="Morales-Cruz A."/>
            <person name="Amrine K.C."/>
            <person name="Cantu D."/>
        </authorList>
    </citation>
    <scope>NUCLEOTIDE SEQUENCE [LARGE SCALE GENOMIC DNA]</scope>
    <source>
        <strain evidence="2">DA912</strain>
    </source>
</reference>
<keyword evidence="3" id="KW-1185">Reference proteome</keyword>
<name>A0A0G2HTV7_9PEZI</name>
<evidence type="ECO:0000313" key="3">
    <source>
        <dbReference type="Proteomes" id="UP000034680"/>
    </source>
</evidence>
<evidence type="ECO:0000313" key="2">
    <source>
        <dbReference type="EMBL" id="KKY31535.1"/>
    </source>
</evidence>
<accession>A0A0G2HTV7</accession>
<gene>
    <name evidence="2" type="ORF">UCDDA912_g08498</name>
</gene>
<comment type="caution">
    <text evidence="2">The sequence shown here is derived from an EMBL/GenBank/DDBJ whole genome shotgun (WGS) entry which is preliminary data.</text>
</comment>
<protein>
    <recommendedName>
        <fullName evidence="1">2EXR domain-containing protein</fullName>
    </recommendedName>
</protein>
<sequence>MGLPAATALRWERNHEYHIPEGRALSPAVRQVVDFYFATCRTKDWDARLKEYRELHENKIRNPYLREIVEEDPASHQLLSVVETCRQMRRDEFHGFLQLPFEIRDMIYSHALHKGRVIVPNSALATRRVEPVKHYRTNDGFYYKRYEGLEMELLAMEDGRRAPCPLGLIQGVSRAVHDEASRAYFGGNQFIFPAGQFLRPSHCNLRGFYEASGQQASRFHDDLNHRTNNALLLRDVSYTFDMRDHPGDDYANLYRDFAIKDSVDSRALSPAQALQALHDQKTLDLEVDWAERIDSIKRMTLDRLALDLQECYCAVGCCRKAGWVLDRLLYSGPPPGTEDAGDNAYSSINWVGRRPLVVEVTGLVSEDERVMAGAKLGELRIAEVRFSTSYGAPGEIAGGTEGNVHLSQELFLH</sequence>
<feature type="domain" description="2EXR" evidence="1">
    <location>
        <begin position="93"/>
        <end position="122"/>
    </location>
</feature>
<evidence type="ECO:0000259" key="1">
    <source>
        <dbReference type="Pfam" id="PF20150"/>
    </source>
</evidence>
<dbReference type="InterPro" id="IPR045518">
    <property type="entry name" value="2EXR"/>
</dbReference>
<dbReference type="Pfam" id="PF20150">
    <property type="entry name" value="2EXR"/>
    <property type="match status" value="1"/>
</dbReference>
<dbReference type="EMBL" id="LCUC01000381">
    <property type="protein sequence ID" value="KKY31535.1"/>
    <property type="molecule type" value="Genomic_DNA"/>
</dbReference>
<reference evidence="2 3" key="1">
    <citation type="submission" date="2015-05" db="EMBL/GenBank/DDBJ databases">
        <title>Distinctive expansion of gene families associated with plant cell wall degradation and secondary metabolism in the genomes of grapevine trunk pathogens.</title>
        <authorList>
            <person name="Lawrence D.P."/>
            <person name="Travadon R."/>
            <person name="Rolshausen P.E."/>
            <person name="Baumgartner K."/>
        </authorList>
    </citation>
    <scope>NUCLEOTIDE SEQUENCE [LARGE SCALE GENOMIC DNA]</scope>
    <source>
        <strain evidence="2">DA912</strain>
    </source>
</reference>